<dbReference type="Pfam" id="PF21344">
    <property type="entry name" value="Zn_ribbon_LysW"/>
    <property type="match status" value="1"/>
</dbReference>
<keyword evidence="2" id="KW-1185">Reference proteome</keyword>
<name>A0ABW7HLW4_9ACTN</name>
<dbReference type="Gene3D" id="2.20.28.160">
    <property type="match status" value="1"/>
</dbReference>
<reference evidence="1 2" key="1">
    <citation type="submission" date="2024-10" db="EMBL/GenBank/DDBJ databases">
        <authorList>
            <person name="Cho J.-C."/>
        </authorList>
    </citation>
    <scope>NUCLEOTIDE SEQUENCE [LARGE SCALE GENOMIC DNA]</scope>
    <source>
        <strain evidence="1 2">KCTC29696</strain>
    </source>
</reference>
<dbReference type="EMBL" id="JBIHMK010000002">
    <property type="protein sequence ID" value="MFH0246847.1"/>
    <property type="molecule type" value="Genomic_DNA"/>
</dbReference>
<dbReference type="InterPro" id="IPR005906">
    <property type="entry name" value="LysW"/>
</dbReference>
<evidence type="ECO:0000313" key="2">
    <source>
        <dbReference type="Proteomes" id="UP001607069"/>
    </source>
</evidence>
<protein>
    <submittedName>
        <fullName evidence="1">Lysine biosynthesis protein LysW</fullName>
    </submittedName>
</protein>
<evidence type="ECO:0000313" key="1">
    <source>
        <dbReference type="EMBL" id="MFH0246847.1"/>
    </source>
</evidence>
<dbReference type="RefSeq" id="WP_279952162.1">
    <property type="nucleotide sequence ID" value="NZ_BAABEN010000048.1"/>
</dbReference>
<comment type="caution">
    <text evidence="1">The sequence shown here is derived from an EMBL/GenBank/DDBJ whole genome shotgun (WGS) entry which is preliminary data.</text>
</comment>
<accession>A0ABW7HLW4</accession>
<organism evidence="1 2">
    <name type="scientific">Streptomyces chitinivorans</name>
    <dbReference type="NCBI Taxonomy" id="1257027"/>
    <lineage>
        <taxon>Bacteria</taxon>
        <taxon>Bacillati</taxon>
        <taxon>Actinomycetota</taxon>
        <taxon>Actinomycetes</taxon>
        <taxon>Kitasatosporales</taxon>
        <taxon>Streptomycetaceae</taxon>
        <taxon>Streptomyces</taxon>
    </lineage>
</organism>
<dbReference type="Proteomes" id="UP001607069">
    <property type="component" value="Unassembled WGS sequence"/>
</dbReference>
<gene>
    <name evidence="1" type="ORF">ACG5V6_01230</name>
</gene>
<proteinExistence type="predicted"/>
<sequence length="60" mass="6718">MSNTLTATACIECDAEVPWENDARVGEILECPECRIELEIESVEPPRTVLAPEVEEDWGE</sequence>